<dbReference type="FunCoup" id="A5E640">
    <property type="interactions" value="1227"/>
</dbReference>
<evidence type="ECO:0000313" key="10">
    <source>
        <dbReference type="Proteomes" id="UP000001996"/>
    </source>
</evidence>
<keyword evidence="5" id="KW-0687">Ribonucleoprotein</keyword>
<dbReference type="AlphaFoldDB" id="A5E640"/>
<keyword evidence="7" id="KW-0812">Transmembrane</keyword>
<dbReference type="InParanoid" id="A5E640"/>
<keyword evidence="3" id="KW-0963">Cytoplasm</keyword>
<keyword evidence="10" id="KW-1185">Reference proteome</keyword>
<evidence type="ECO:0000256" key="6">
    <source>
        <dbReference type="SAM" id="MobiDB-lite"/>
    </source>
</evidence>
<feature type="domain" description="Large ribosomal subunit protein uL18 C-terminal eukaryotes" evidence="8">
    <location>
        <begin position="296"/>
        <end position="355"/>
    </location>
</feature>
<keyword evidence="7" id="KW-0472">Membrane</keyword>
<dbReference type="GO" id="GO:0008097">
    <property type="term" value="F:5S rRNA binding"/>
    <property type="evidence" value="ECO:0007669"/>
    <property type="project" value="InterPro"/>
</dbReference>
<dbReference type="HAMAP" id="MF_01337_A">
    <property type="entry name" value="Ribosomal_uL18_A"/>
    <property type="match status" value="1"/>
</dbReference>
<evidence type="ECO:0000259" key="8">
    <source>
        <dbReference type="Pfam" id="PF14204"/>
    </source>
</evidence>
<sequence length="358" mass="41712">MFSHQQMNRTKKKEKNQKASSERKKKLKLKLKLIRKIFSSTFFPLFSFIFLFITNTIILKMPFQKTLKTSAYHSRFQTPFRRRQEGKTDYYQRKRLVTQHKAKYNTPKYRLVVRFTNKDIIAQIISAQITGDVVLTAAYAHELPRYGIKHGLTNWSAAYAVGLLVARRALQKLGLDETYVGVEEVEGEYQLTEAVEDAPRPFKVFLDIGLQRTTTGARVFGVLKGASDGGLYVPHSPNRFPGWDIEAEELDAELLRKYIFGGHVSEYMEELMDDDEEKFRTLFKKYIEDEIEAEDVEEIYANAHEKIREDPSFKPTEKKFTKEQYAAESKKYRQTKLTKAEREEKIAKKIAAFQAENN</sequence>
<evidence type="ECO:0000256" key="1">
    <source>
        <dbReference type="ARBA" id="ARBA00004496"/>
    </source>
</evidence>
<evidence type="ECO:0000256" key="3">
    <source>
        <dbReference type="ARBA" id="ARBA00022490"/>
    </source>
</evidence>
<dbReference type="Proteomes" id="UP000001996">
    <property type="component" value="Unassembled WGS sequence"/>
</dbReference>
<dbReference type="KEGG" id="lel:PVL30_005215"/>
<dbReference type="CDD" id="cd00432">
    <property type="entry name" value="Ribosomal_L18_L5e"/>
    <property type="match status" value="1"/>
</dbReference>
<dbReference type="HOGENOM" id="CLU_056222_1_0_1"/>
<keyword evidence="7" id="KW-1133">Transmembrane helix</keyword>
<dbReference type="VEuPathDB" id="FungiDB:LELG_05079"/>
<dbReference type="GO" id="GO:0006412">
    <property type="term" value="P:translation"/>
    <property type="evidence" value="ECO:0007669"/>
    <property type="project" value="InterPro"/>
</dbReference>
<dbReference type="OMA" id="CQIASAH"/>
<dbReference type="FunFam" id="3.30.420.100:FF:000002">
    <property type="entry name" value="60S ribosomal protein L5"/>
    <property type="match status" value="1"/>
</dbReference>
<gene>
    <name evidence="9" type="ORF">LELG_05079</name>
</gene>
<dbReference type="PANTHER" id="PTHR23410:SF12">
    <property type="entry name" value="LARGE RIBOSOMAL SUBUNIT PROTEIN UL18"/>
    <property type="match status" value="1"/>
</dbReference>
<dbReference type="EMBL" id="CH981531">
    <property type="protein sequence ID" value="EDK46898.1"/>
    <property type="molecule type" value="Genomic_DNA"/>
</dbReference>
<evidence type="ECO:0000256" key="7">
    <source>
        <dbReference type="SAM" id="Phobius"/>
    </source>
</evidence>
<dbReference type="Gene3D" id="3.30.420.100">
    <property type="match status" value="1"/>
</dbReference>
<feature type="region of interest" description="Disordered" evidence="6">
    <location>
        <begin position="1"/>
        <end position="23"/>
    </location>
</feature>
<dbReference type="InterPro" id="IPR057268">
    <property type="entry name" value="Ribosomal_L18"/>
</dbReference>
<dbReference type="Pfam" id="PF14204">
    <property type="entry name" value="Ribosomal_L18_c"/>
    <property type="match status" value="1"/>
</dbReference>
<evidence type="ECO:0000256" key="2">
    <source>
        <dbReference type="ARBA" id="ARBA00007116"/>
    </source>
</evidence>
<comment type="subcellular location">
    <subcellularLocation>
        <location evidence="1">Cytoplasm</location>
    </subcellularLocation>
</comment>
<dbReference type="PRINTS" id="PR00058">
    <property type="entry name" value="RIBOSOMALL5"/>
</dbReference>
<dbReference type="GO" id="GO:0003735">
    <property type="term" value="F:structural constituent of ribosome"/>
    <property type="evidence" value="ECO:0007669"/>
    <property type="project" value="InterPro"/>
</dbReference>
<dbReference type="Pfam" id="PF17144">
    <property type="entry name" value="Ribosomal_L5e"/>
    <property type="match status" value="1"/>
</dbReference>
<keyword evidence="4 9" id="KW-0689">Ribosomal protein</keyword>
<protein>
    <submittedName>
        <fullName evidence="9">60S ribosomal protein L5</fullName>
    </submittedName>
</protein>
<dbReference type="OrthoDB" id="1618453at2759"/>
<dbReference type="GeneID" id="5230751"/>
<feature type="transmembrane region" description="Helical" evidence="7">
    <location>
        <begin position="33"/>
        <end position="53"/>
    </location>
</feature>
<dbReference type="InterPro" id="IPR025607">
    <property type="entry name" value="Ribosomal_uL18_C_euk"/>
</dbReference>
<dbReference type="STRING" id="379508.A5E640"/>
<dbReference type="GO" id="GO:0022625">
    <property type="term" value="C:cytosolic large ribosomal subunit"/>
    <property type="evidence" value="ECO:0007669"/>
    <property type="project" value="TreeGrafter"/>
</dbReference>
<dbReference type="eggNOG" id="KOG0875">
    <property type="taxonomic scope" value="Eukaryota"/>
</dbReference>
<dbReference type="GO" id="GO:0000027">
    <property type="term" value="P:ribosomal large subunit assembly"/>
    <property type="evidence" value="ECO:0007669"/>
    <property type="project" value="TreeGrafter"/>
</dbReference>
<organism evidence="9 10">
    <name type="scientific">Lodderomyces elongisporus (strain ATCC 11503 / CBS 2605 / JCM 1781 / NBRC 1676 / NRRL YB-4239)</name>
    <name type="common">Yeast</name>
    <name type="synonym">Saccharomyces elongisporus</name>
    <dbReference type="NCBI Taxonomy" id="379508"/>
    <lineage>
        <taxon>Eukaryota</taxon>
        <taxon>Fungi</taxon>
        <taxon>Dikarya</taxon>
        <taxon>Ascomycota</taxon>
        <taxon>Saccharomycotina</taxon>
        <taxon>Pichiomycetes</taxon>
        <taxon>Debaryomycetaceae</taxon>
        <taxon>Candida/Lodderomyces clade</taxon>
        <taxon>Lodderomyces</taxon>
    </lineage>
</organism>
<evidence type="ECO:0000313" key="9">
    <source>
        <dbReference type="EMBL" id="EDK46898.1"/>
    </source>
</evidence>
<dbReference type="SUPFAM" id="SSF53137">
    <property type="entry name" value="Translational machinery components"/>
    <property type="match status" value="1"/>
</dbReference>
<reference evidence="9 10" key="1">
    <citation type="journal article" date="2009" name="Nature">
        <title>Evolution of pathogenicity and sexual reproduction in eight Candida genomes.</title>
        <authorList>
            <person name="Butler G."/>
            <person name="Rasmussen M.D."/>
            <person name="Lin M.F."/>
            <person name="Santos M.A."/>
            <person name="Sakthikumar S."/>
            <person name="Munro C.A."/>
            <person name="Rheinbay E."/>
            <person name="Grabherr M."/>
            <person name="Forche A."/>
            <person name="Reedy J.L."/>
            <person name="Agrafioti I."/>
            <person name="Arnaud M.B."/>
            <person name="Bates S."/>
            <person name="Brown A.J."/>
            <person name="Brunke S."/>
            <person name="Costanzo M.C."/>
            <person name="Fitzpatrick D.A."/>
            <person name="de Groot P.W."/>
            <person name="Harris D."/>
            <person name="Hoyer L.L."/>
            <person name="Hube B."/>
            <person name="Klis F.M."/>
            <person name="Kodira C."/>
            <person name="Lennard N."/>
            <person name="Logue M.E."/>
            <person name="Martin R."/>
            <person name="Neiman A.M."/>
            <person name="Nikolaou E."/>
            <person name="Quail M.A."/>
            <person name="Quinn J."/>
            <person name="Santos M.C."/>
            <person name="Schmitzberger F.F."/>
            <person name="Sherlock G."/>
            <person name="Shah P."/>
            <person name="Silverstein K.A."/>
            <person name="Skrzypek M.S."/>
            <person name="Soll D."/>
            <person name="Staggs R."/>
            <person name="Stansfield I."/>
            <person name="Stumpf M.P."/>
            <person name="Sudbery P.E."/>
            <person name="Srikantha T."/>
            <person name="Zeng Q."/>
            <person name="Berman J."/>
            <person name="Berriman M."/>
            <person name="Heitman J."/>
            <person name="Gow N.A."/>
            <person name="Lorenz M.C."/>
            <person name="Birren B.W."/>
            <person name="Kellis M."/>
            <person name="Cuomo C.A."/>
        </authorList>
    </citation>
    <scope>NUCLEOTIDE SEQUENCE [LARGE SCALE GENOMIC DNA]</scope>
    <source>
        <strain evidence="10">ATCC 11503 / BCRC 21390 / CBS 2605 / JCM 1781 / NBRC 1676 / NRRL YB-4239</strain>
    </source>
</reference>
<evidence type="ECO:0000256" key="4">
    <source>
        <dbReference type="ARBA" id="ARBA00022980"/>
    </source>
</evidence>
<evidence type="ECO:0000256" key="5">
    <source>
        <dbReference type="ARBA" id="ARBA00023274"/>
    </source>
</evidence>
<comment type="similarity">
    <text evidence="2">Belongs to the universal ribosomal protein uL18 family.</text>
</comment>
<dbReference type="InterPro" id="IPR005485">
    <property type="entry name" value="Rbsml_uL18_euk_arch"/>
</dbReference>
<proteinExistence type="inferred from homology"/>
<accession>A5E640</accession>
<dbReference type="PANTHER" id="PTHR23410">
    <property type="entry name" value="RIBOSOMAL PROTEIN L5-RELATED"/>
    <property type="match status" value="1"/>
</dbReference>
<name>A5E640_LODEL</name>